<protein>
    <submittedName>
        <fullName evidence="1">Uncharacterized protein</fullName>
    </submittedName>
</protein>
<dbReference type="AlphaFoldDB" id="A0A4C1VAC1"/>
<evidence type="ECO:0000313" key="2">
    <source>
        <dbReference type="Proteomes" id="UP000299102"/>
    </source>
</evidence>
<dbReference type="EMBL" id="BGZK01000291">
    <property type="protein sequence ID" value="GBP34605.1"/>
    <property type="molecule type" value="Genomic_DNA"/>
</dbReference>
<dbReference type="Proteomes" id="UP000299102">
    <property type="component" value="Unassembled WGS sequence"/>
</dbReference>
<evidence type="ECO:0000313" key="1">
    <source>
        <dbReference type="EMBL" id="GBP34605.1"/>
    </source>
</evidence>
<proteinExistence type="predicted"/>
<comment type="caution">
    <text evidence="1">The sequence shown here is derived from an EMBL/GenBank/DDBJ whole genome shotgun (WGS) entry which is preliminary data.</text>
</comment>
<keyword evidence="2" id="KW-1185">Reference proteome</keyword>
<name>A0A4C1VAC1_EUMVA</name>
<sequence>MKQNNSTTTNVLCLRIAVKPQGGRAGSPPNLQITDVTKRKVIARLREMSFASSEVQRLPDSYDLDRITCAGPGRIRSCYGLSSPMRCNDARGRQLNATTIFET</sequence>
<reference evidence="1 2" key="1">
    <citation type="journal article" date="2019" name="Commun. Biol.">
        <title>The bagworm genome reveals a unique fibroin gene that provides high tensile strength.</title>
        <authorList>
            <person name="Kono N."/>
            <person name="Nakamura H."/>
            <person name="Ohtoshi R."/>
            <person name="Tomita M."/>
            <person name="Numata K."/>
            <person name="Arakawa K."/>
        </authorList>
    </citation>
    <scope>NUCLEOTIDE SEQUENCE [LARGE SCALE GENOMIC DNA]</scope>
</reference>
<gene>
    <name evidence="1" type="ORF">EVAR_18996_1</name>
</gene>
<accession>A0A4C1VAC1</accession>
<organism evidence="1 2">
    <name type="scientific">Eumeta variegata</name>
    <name type="common">Bagworm moth</name>
    <name type="synonym">Eumeta japonica</name>
    <dbReference type="NCBI Taxonomy" id="151549"/>
    <lineage>
        <taxon>Eukaryota</taxon>
        <taxon>Metazoa</taxon>
        <taxon>Ecdysozoa</taxon>
        <taxon>Arthropoda</taxon>
        <taxon>Hexapoda</taxon>
        <taxon>Insecta</taxon>
        <taxon>Pterygota</taxon>
        <taxon>Neoptera</taxon>
        <taxon>Endopterygota</taxon>
        <taxon>Lepidoptera</taxon>
        <taxon>Glossata</taxon>
        <taxon>Ditrysia</taxon>
        <taxon>Tineoidea</taxon>
        <taxon>Psychidae</taxon>
        <taxon>Oiketicinae</taxon>
        <taxon>Eumeta</taxon>
    </lineage>
</organism>